<evidence type="ECO:0000313" key="1">
    <source>
        <dbReference type="EMBL" id="WDE08629.1"/>
    </source>
</evidence>
<name>A0AAE9Z9T1_9GAMM</name>
<proteinExistence type="predicted"/>
<keyword evidence="2" id="KW-1185">Reference proteome</keyword>
<dbReference type="RefSeq" id="WP_044840629.1">
    <property type="nucleotide sequence ID" value="NZ_CP059734.1"/>
</dbReference>
<accession>A0AAE9Z9T1</accession>
<protein>
    <submittedName>
        <fullName evidence="1">Uncharacterized protein</fullName>
    </submittedName>
</protein>
<organism evidence="1 2">
    <name type="scientific">Thalassomonas viridans</name>
    <dbReference type="NCBI Taxonomy" id="137584"/>
    <lineage>
        <taxon>Bacteria</taxon>
        <taxon>Pseudomonadati</taxon>
        <taxon>Pseudomonadota</taxon>
        <taxon>Gammaproteobacteria</taxon>
        <taxon>Alteromonadales</taxon>
        <taxon>Colwelliaceae</taxon>
        <taxon>Thalassomonas</taxon>
    </lineage>
</organism>
<reference evidence="1 2" key="1">
    <citation type="journal article" date="2015" name="Genome Announc.">
        <title>Draft Genome Sequences of Marine Isolates of Thalassomonas viridans and Thalassomonas actiniarum.</title>
        <authorList>
            <person name="Olonade I."/>
            <person name="van Zyl L.J."/>
            <person name="Trindade M."/>
        </authorList>
    </citation>
    <scope>NUCLEOTIDE SEQUENCE [LARGE SCALE GENOMIC DNA]</scope>
    <source>
        <strain evidence="1 2">XOM25</strain>
    </source>
</reference>
<sequence length="70" mass="8282">MSIKLFEQKDLEALKALKSHPDFYNRFDIVEIQRELKLDFSTAACLKDFAIKNGLLRRDKEIKTLVHFKI</sequence>
<gene>
    <name evidence="1" type="ORF">SG34_032435</name>
</gene>
<reference evidence="1 2" key="2">
    <citation type="journal article" date="2022" name="Mar. Drugs">
        <title>Bioassay-Guided Fractionation Leads to the Detection of Cholic Acid Generated by the Rare Thalassomonas sp.</title>
        <authorList>
            <person name="Pheiffer F."/>
            <person name="Schneider Y.K."/>
            <person name="Hansen E.H."/>
            <person name="Andersen J.H."/>
            <person name="Isaksson J."/>
            <person name="Busche T."/>
            <person name="R C."/>
            <person name="Kalinowski J."/>
            <person name="Zyl L.V."/>
            <person name="Trindade M."/>
        </authorList>
    </citation>
    <scope>NUCLEOTIDE SEQUENCE [LARGE SCALE GENOMIC DNA]</scope>
    <source>
        <strain evidence="1 2">XOM25</strain>
    </source>
</reference>
<evidence type="ECO:0000313" key="2">
    <source>
        <dbReference type="Proteomes" id="UP000032352"/>
    </source>
</evidence>
<dbReference type="EMBL" id="CP059734">
    <property type="protein sequence ID" value="WDE08629.1"/>
    <property type="molecule type" value="Genomic_DNA"/>
</dbReference>
<dbReference type="AlphaFoldDB" id="A0AAE9Z9T1"/>
<dbReference type="KEGG" id="tvd:SG34_032435"/>
<dbReference type="Proteomes" id="UP000032352">
    <property type="component" value="Chromosome pTvir"/>
</dbReference>